<comment type="caution">
    <text evidence="2">The sequence shown here is derived from an EMBL/GenBank/DDBJ whole genome shotgun (WGS) entry which is preliminary data.</text>
</comment>
<name>A0A2A9FGC1_9PSEU</name>
<feature type="transmembrane region" description="Helical" evidence="1">
    <location>
        <begin position="21"/>
        <end position="45"/>
    </location>
</feature>
<organism evidence="2 3">
    <name type="scientific">Amycolatopsis sulphurea</name>
    <dbReference type="NCBI Taxonomy" id="76022"/>
    <lineage>
        <taxon>Bacteria</taxon>
        <taxon>Bacillati</taxon>
        <taxon>Actinomycetota</taxon>
        <taxon>Actinomycetes</taxon>
        <taxon>Pseudonocardiales</taxon>
        <taxon>Pseudonocardiaceae</taxon>
        <taxon>Amycolatopsis</taxon>
    </lineage>
</organism>
<sequence length="78" mass="8524">MFRFTKTDAATPTRRKTPRNVVCRVCGIVLLACLVLIVLVGQLFAAATWHPTSWLESPTVVTFGVAWLVKGAAQPKGR</sequence>
<dbReference type="EMBL" id="PDJK01000002">
    <property type="protein sequence ID" value="PFG49816.1"/>
    <property type="molecule type" value="Genomic_DNA"/>
</dbReference>
<dbReference type="Proteomes" id="UP000243542">
    <property type="component" value="Unassembled WGS sequence"/>
</dbReference>
<evidence type="ECO:0000313" key="2">
    <source>
        <dbReference type="EMBL" id="PFG49816.1"/>
    </source>
</evidence>
<accession>A0A2A9FGC1</accession>
<keyword evidence="1" id="KW-0472">Membrane</keyword>
<dbReference type="RefSeq" id="WP_245915087.1">
    <property type="nucleotide sequence ID" value="NZ_JBIAKZ010000020.1"/>
</dbReference>
<keyword evidence="3" id="KW-1185">Reference proteome</keyword>
<protein>
    <submittedName>
        <fullName evidence="2">Uncharacterized protein</fullName>
    </submittedName>
</protein>
<keyword evidence="1" id="KW-1133">Transmembrane helix</keyword>
<dbReference type="AlphaFoldDB" id="A0A2A9FGC1"/>
<reference evidence="2 3" key="1">
    <citation type="submission" date="2017-10" db="EMBL/GenBank/DDBJ databases">
        <title>Sequencing the genomes of 1000 actinobacteria strains.</title>
        <authorList>
            <person name="Klenk H.-P."/>
        </authorList>
    </citation>
    <scope>NUCLEOTIDE SEQUENCE [LARGE SCALE GENOMIC DNA]</scope>
    <source>
        <strain evidence="2 3">DSM 46092</strain>
    </source>
</reference>
<gene>
    <name evidence="2" type="ORF">ATK36_5000</name>
</gene>
<evidence type="ECO:0000256" key="1">
    <source>
        <dbReference type="SAM" id="Phobius"/>
    </source>
</evidence>
<proteinExistence type="predicted"/>
<keyword evidence="1" id="KW-0812">Transmembrane</keyword>
<evidence type="ECO:0000313" key="3">
    <source>
        <dbReference type="Proteomes" id="UP000243542"/>
    </source>
</evidence>